<protein>
    <submittedName>
        <fullName evidence="1">Uncharacterized protein</fullName>
    </submittedName>
</protein>
<keyword evidence="2" id="KW-1185">Reference proteome</keyword>
<organism evidence="1 2">
    <name type="scientific">Hyunsoonleella jejuensis</name>
    <dbReference type="NCBI Taxonomy" id="419940"/>
    <lineage>
        <taxon>Bacteria</taxon>
        <taxon>Pseudomonadati</taxon>
        <taxon>Bacteroidota</taxon>
        <taxon>Flavobacteriia</taxon>
        <taxon>Flavobacteriales</taxon>
        <taxon>Flavobacteriaceae</taxon>
    </lineage>
</organism>
<name>A0A1H9LNF9_9FLAO</name>
<proteinExistence type="predicted"/>
<reference evidence="1 2" key="1">
    <citation type="submission" date="2016-10" db="EMBL/GenBank/DDBJ databases">
        <authorList>
            <person name="de Groot N.N."/>
        </authorList>
    </citation>
    <scope>NUCLEOTIDE SEQUENCE [LARGE SCALE GENOMIC DNA]</scope>
    <source>
        <strain evidence="1 2">DSM 21035</strain>
    </source>
</reference>
<gene>
    <name evidence="1" type="ORF">SAMN05421824_3059</name>
</gene>
<dbReference type="AlphaFoldDB" id="A0A1H9LNF9"/>
<sequence>MELWKVPKKVQKKDKKAIAGLKIGTMFAPAKTGNPVCAEVHPRWYLLVSDFGKKIFFKKKSKSIVGIKKGFYICTRFGRKVPE</sequence>
<accession>A0A1H9LNF9</accession>
<dbReference type="RefSeq" id="WP_092581136.1">
    <property type="nucleotide sequence ID" value="NZ_FOFN01000008.1"/>
</dbReference>
<dbReference type="Proteomes" id="UP000198999">
    <property type="component" value="Unassembled WGS sequence"/>
</dbReference>
<evidence type="ECO:0000313" key="2">
    <source>
        <dbReference type="Proteomes" id="UP000198999"/>
    </source>
</evidence>
<evidence type="ECO:0000313" key="1">
    <source>
        <dbReference type="EMBL" id="SER12433.1"/>
    </source>
</evidence>
<dbReference type="EMBL" id="FOFN01000008">
    <property type="protein sequence ID" value="SER12433.1"/>
    <property type="molecule type" value="Genomic_DNA"/>
</dbReference>